<dbReference type="PANTHER" id="PTHR43806:SF65">
    <property type="entry name" value="SERINE PROTEASE APRX"/>
    <property type="match status" value="1"/>
</dbReference>
<evidence type="ECO:0000256" key="6">
    <source>
        <dbReference type="SAM" id="Phobius"/>
    </source>
</evidence>
<feature type="domain" description="Peptidase S8/S53" evidence="8">
    <location>
        <begin position="52"/>
        <end position="317"/>
    </location>
</feature>
<feature type="signal peptide" evidence="7">
    <location>
        <begin position="1"/>
        <end position="28"/>
    </location>
</feature>
<dbReference type="GO" id="GO:0004252">
    <property type="term" value="F:serine-type endopeptidase activity"/>
    <property type="evidence" value="ECO:0007669"/>
    <property type="project" value="UniProtKB-UniRule"/>
</dbReference>
<dbReference type="InterPro" id="IPR036852">
    <property type="entry name" value="Peptidase_S8/S53_dom_sf"/>
</dbReference>
<proteinExistence type="inferred from homology"/>
<feature type="transmembrane region" description="Helical" evidence="6">
    <location>
        <begin position="378"/>
        <end position="400"/>
    </location>
</feature>
<dbReference type="InterPro" id="IPR000209">
    <property type="entry name" value="Peptidase_S8/S53_dom"/>
</dbReference>
<keyword evidence="2 5" id="KW-0645">Protease</keyword>
<dbReference type="PANTHER" id="PTHR43806">
    <property type="entry name" value="PEPTIDASE S8"/>
    <property type="match status" value="1"/>
</dbReference>
<feature type="active site" description="Charge relay system" evidence="5">
    <location>
        <position position="100"/>
    </location>
</feature>
<name>A0A0B2A649_9MICO</name>
<dbReference type="Gene3D" id="3.40.50.200">
    <property type="entry name" value="Peptidase S8/S53 domain"/>
    <property type="match status" value="1"/>
</dbReference>
<dbReference type="EMBL" id="JTDK01000011">
    <property type="protein sequence ID" value="KHK97194.1"/>
    <property type="molecule type" value="Genomic_DNA"/>
</dbReference>
<dbReference type="Proteomes" id="UP000031030">
    <property type="component" value="Unassembled WGS sequence"/>
</dbReference>
<dbReference type="InterPro" id="IPR015500">
    <property type="entry name" value="Peptidase_S8_subtilisin-rel"/>
</dbReference>
<comment type="caution">
    <text evidence="9">The sequence shown here is derived from an EMBL/GenBank/DDBJ whole genome shotgun (WGS) entry which is preliminary data.</text>
</comment>
<keyword evidence="4 5" id="KW-0720">Serine protease</keyword>
<comment type="similarity">
    <text evidence="1 5">Belongs to the peptidase S8 family.</text>
</comment>
<dbReference type="GO" id="GO:0006508">
    <property type="term" value="P:proteolysis"/>
    <property type="evidence" value="ECO:0007669"/>
    <property type="project" value="UniProtKB-KW"/>
</dbReference>
<keyword evidence="10" id="KW-1185">Reference proteome</keyword>
<dbReference type="CDD" id="cd00306">
    <property type="entry name" value="Peptidases_S8_S53"/>
    <property type="match status" value="1"/>
</dbReference>
<protein>
    <recommendedName>
        <fullName evidence="8">Peptidase S8/S53 domain-containing protein</fullName>
    </recommendedName>
</protein>
<dbReference type="PROSITE" id="PS51892">
    <property type="entry name" value="SUBTILASE"/>
    <property type="match status" value="1"/>
</dbReference>
<keyword evidence="3 5" id="KW-0378">Hydrolase</keyword>
<feature type="chain" id="PRO_5002086047" description="Peptidase S8/S53 domain-containing protein" evidence="7">
    <location>
        <begin position="29"/>
        <end position="412"/>
    </location>
</feature>
<gene>
    <name evidence="9" type="ORF">LK09_13135</name>
</gene>
<evidence type="ECO:0000256" key="3">
    <source>
        <dbReference type="ARBA" id="ARBA00022801"/>
    </source>
</evidence>
<evidence type="ECO:0000259" key="8">
    <source>
        <dbReference type="Pfam" id="PF00082"/>
    </source>
</evidence>
<accession>A0A0B2A649</accession>
<evidence type="ECO:0000256" key="7">
    <source>
        <dbReference type="SAM" id="SignalP"/>
    </source>
</evidence>
<evidence type="ECO:0000256" key="2">
    <source>
        <dbReference type="ARBA" id="ARBA00022670"/>
    </source>
</evidence>
<keyword evidence="7" id="KW-0732">Signal</keyword>
<dbReference type="InterPro" id="IPR050131">
    <property type="entry name" value="Peptidase_S8_subtilisin-like"/>
</dbReference>
<evidence type="ECO:0000313" key="10">
    <source>
        <dbReference type="Proteomes" id="UP000031030"/>
    </source>
</evidence>
<dbReference type="STRING" id="1348253.LK09_13135"/>
<evidence type="ECO:0000256" key="5">
    <source>
        <dbReference type="PROSITE-ProRule" id="PRU01240"/>
    </source>
</evidence>
<organism evidence="9 10">
    <name type="scientific">Microbacterium mangrovi</name>
    <dbReference type="NCBI Taxonomy" id="1348253"/>
    <lineage>
        <taxon>Bacteria</taxon>
        <taxon>Bacillati</taxon>
        <taxon>Actinomycetota</taxon>
        <taxon>Actinomycetes</taxon>
        <taxon>Micrococcales</taxon>
        <taxon>Microbacteriaceae</taxon>
        <taxon>Microbacterium</taxon>
    </lineage>
</organism>
<sequence length="412" mass="42359">MVRRVVGAAVALALLAVPLLGAGTSASASEQASNWWYDRYGVAQAHDAGWTGKGVKIAVIDLQINSKLPVFSDARLTVDHDPLCEDGTVESTVADHDTLHGSDITALLVGNGRGQGSVRGIAPDASVTFYGLGFPTCAQDARPGTQVGIAEGIERAIADGADIISLSVSLPSMNPGSIQAVADAIGHGVIVVAAQPNSTTGAEAATPYPMVLNGVVTVNALDDKGLLQRDADDPSKQDVWPEVTVVAAGVGFPSVNWTQRQSITGSSLATPLVAGMLADTWQKYPDATANQLIQSLIRNTGTTTHELTVQTNGIGYGAASLRHLLAVDPTKYADTNPLMNKASGKPTAAQVAAVEASPKPSASAATGAVAVSVSATPFVVGGVGLLVVIVALLVLTIILVRRSRRTNDEEHT</sequence>
<dbReference type="SUPFAM" id="SSF52743">
    <property type="entry name" value="Subtilisin-like"/>
    <property type="match status" value="1"/>
</dbReference>
<keyword evidence="6" id="KW-0472">Membrane</keyword>
<dbReference type="Pfam" id="PF00082">
    <property type="entry name" value="Peptidase_S8"/>
    <property type="match status" value="1"/>
</dbReference>
<dbReference type="OrthoDB" id="3644449at2"/>
<dbReference type="PRINTS" id="PR00723">
    <property type="entry name" value="SUBTILISIN"/>
</dbReference>
<keyword evidence="6" id="KW-1133">Transmembrane helix</keyword>
<evidence type="ECO:0000256" key="1">
    <source>
        <dbReference type="ARBA" id="ARBA00011073"/>
    </source>
</evidence>
<evidence type="ECO:0000313" key="9">
    <source>
        <dbReference type="EMBL" id="KHK97194.1"/>
    </source>
</evidence>
<keyword evidence="6" id="KW-0812">Transmembrane</keyword>
<evidence type="ECO:0000256" key="4">
    <source>
        <dbReference type="ARBA" id="ARBA00022825"/>
    </source>
</evidence>
<dbReference type="AlphaFoldDB" id="A0A0B2A649"/>
<feature type="active site" description="Charge relay system" evidence="5">
    <location>
        <position position="61"/>
    </location>
</feature>
<reference evidence="9 10" key="1">
    <citation type="submission" date="2014-11" db="EMBL/GenBank/DDBJ databases">
        <title>Genome sequence of Microbacterium mangrovi MUSC 115(T).</title>
        <authorList>
            <person name="Lee L.-H."/>
        </authorList>
    </citation>
    <scope>NUCLEOTIDE SEQUENCE [LARGE SCALE GENOMIC DNA]</scope>
    <source>
        <strain evidence="9 10">MUSC 115</strain>
    </source>
</reference>
<feature type="active site" description="Charge relay system" evidence="5">
    <location>
        <position position="267"/>
    </location>
</feature>